<dbReference type="Gene3D" id="1.25.40.20">
    <property type="entry name" value="Ankyrin repeat-containing domain"/>
    <property type="match status" value="4"/>
</dbReference>
<sequence length="1130" mass="126600">MDGSAFGTCTINNADGVFAVQAGTLKNTGVMNINTNVETDHKKIRFLRALHKSVEKNRKDRNPDRVPGTCEWFTNHEKFRDWEKSPTSRMLWVSADPGSGKSVLAKYLVDLFPTTEARTTCYFFFKDDFEGQGSAITALCCILFQLFDAKPALLSKYIVDRFEIADDGFTGSFEELWNAFRMVVKNDTGEIVCIIDALDECKYGERFQLIEKLRQLYNNKGASKFNLKLLITSRPIREIRLGFHHTEISAASLIHLNGESEAEIKKISKEIGIFIETKVQNIGEKFGLTIKERDLLLKKLTSVPNRTYLWVYLTLNLIENDASTHITIDTRENRMLEIASRLPKTVDEAYERILSQSYDQVQAKLILQILVAAARPLRLREMWLAMQLAVDSTCTSYRDLKMQDRELADPKDLKELEDRIQNDIRDLCGLFVVVIESAVYLIHQTAKEFLVTQQIRRSRSSTNNLRWKGSLLLWESHRILFSICMQHLFFEELQNEACVPENSGNVEKKNKLASEYVQKYNFLSYSANNWASHLKDAQMNLDKATVDRISELCDVTSNRCQLWLHVYWGTPNDSVPPVAFNKLMLASYFGLHEVVKTLRKEWAYNYEIDKTDSTNGRSALSWAAGNGFENVVAEFVKPRNWKGIPLSFKKQHANVNSLDHHKRTPLIHAVWNQHIPVIKLLLKAGASIKQTDDIGGTALSYAICTGREDIIELFLKKGKTFDERSSITQRLFFSAAENGRDEIVKMLLLGEGEISLDERDDVYRTPLMAGAKGGHDEVVKILLDGDADIEAVDKDGWRPIMYAAWQGRINTVKILLKSGANVQAKDRNGQTAIMHSARGGHMAVVELLLDGENMEAIDSKGRTLLIFAAQGGHLDTVELLLSRGASIEVTDDAGYTPLAHAAENKHGSVLQLLVEHGADLTLTLRNHLSQIISIAAMGNYAALDSILEKGVDLDQRDKYGSTALLYALMGGHKGLFQSLLLRGANIEIVGPDGGTPLHYVARGYGDSSIFSQLLQGGANVDAVDSSGWTPLFLVVDRLGWGSDRSMVEALLNNGANTKARLIRGKLHSLMYAAIDLGALWLISLLLDKGADIEEKGALGLTPLLYALRGKRPNFDEIVQLLLKRGAKREV</sequence>
<feature type="repeat" description="ANK" evidence="3">
    <location>
        <begin position="694"/>
        <end position="726"/>
    </location>
</feature>
<feature type="repeat" description="ANK" evidence="3">
    <location>
        <begin position="1098"/>
        <end position="1130"/>
    </location>
</feature>
<organism evidence="5 6">
    <name type="scientific">Orbilia oligospora</name>
    <name type="common">Nematode-trapping fungus</name>
    <name type="synonym">Arthrobotrys oligospora</name>
    <dbReference type="NCBI Taxonomy" id="2813651"/>
    <lineage>
        <taxon>Eukaryota</taxon>
        <taxon>Fungi</taxon>
        <taxon>Dikarya</taxon>
        <taxon>Ascomycota</taxon>
        <taxon>Pezizomycotina</taxon>
        <taxon>Orbiliomycetes</taxon>
        <taxon>Orbiliales</taxon>
        <taxon>Orbiliaceae</taxon>
        <taxon>Orbilia</taxon>
    </lineage>
</organism>
<dbReference type="Gene3D" id="3.40.50.300">
    <property type="entry name" value="P-loop containing nucleotide triphosphate hydrolases"/>
    <property type="match status" value="1"/>
</dbReference>
<name>A0A7C8MWH6_ORBOL</name>
<comment type="caution">
    <text evidence="5">The sequence shown here is derived from an EMBL/GenBank/DDBJ whole genome shotgun (WGS) entry which is preliminary data.</text>
</comment>
<dbReference type="SMART" id="SM00248">
    <property type="entry name" value="ANK"/>
    <property type="match status" value="15"/>
</dbReference>
<feature type="repeat" description="ANK" evidence="3">
    <location>
        <begin position="860"/>
        <end position="892"/>
    </location>
</feature>
<accession>A0A7C8MWH6</accession>
<dbReference type="InterPro" id="IPR027417">
    <property type="entry name" value="P-loop_NTPase"/>
</dbReference>
<evidence type="ECO:0000313" key="5">
    <source>
        <dbReference type="EMBL" id="KAF3082187.1"/>
    </source>
</evidence>
<evidence type="ECO:0000256" key="3">
    <source>
        <dbReference type="PROSITE-ProRule" id="PRU00023"/>
    </source>
</evidence>
<dbReference type="EMBL" id="WIQW01000118">
    <property type="protein sequence ID" value="KAF3082187.1"/>
    <property type="molecule type" value="Genomic_DNA"/>
</dbReference>
<dbReference type="PROSITE" id="PS50837">
    <property type="entry name" value="NACHT"/>
    <property type="match status" value="1"/>
</dbReference>
<dbReference type="PROSITE" id="PS50088">
    <property type="entry name" value="ANK_REPEAT"/>
    <property type="match status" value="9"/>
</dbReference>
<evidence type="ECO:0000256" key="1">
    <source>
        <dbReference type="ARBA" id="ARBA00022737"/>
    </source>
</evidence>
<feature type="repeat" description="ANK" evidence="3">
    <location>
        <begin position="959"/>
        <end position="991"/>
    </location>
</feature>
<dbReference type="InterPro" id="IPR056884">
    <property type="entry name" value="NPHP3-like_N"/>
</dbReference>
<keyword evidence="2 3" id="KW-0040">ANK repeat</keyword>
<dbReference type="AlphaFoldDB" id="A0A7C8MWH6"/>
<dbReference type="InterPro" id="IPR007111">
    <property type="entry name" value="NACHT_NTPase"/>
</dbReference>
<dbReference type="InterPro" id="IPR050889">
    <property type="entry name" value="Dendritic_Spine_Reg/Scaffold"/>
</dbReference>
<feature type="repeat" description="ANK" evidence="3">
    <location>
        <begin position="795"/>
        <end position="827"/>
    </location>
</feature>
<dbReference type="SUPFAM" id="SSF52540">
    <property type="entry name" value="P-loop containing nucleoside triphosphate hydrolases"/>
    <property type="match status" value="1"/>
</dbReference>
<dbReference type="InterPro" id="IPR054471">
    <property type="entry name" value="GPIID_WHD"/>
</dbReference>
<keyword evidence="1" id="KW-0677">Repeat</keyword>
<dbReference type="Pfam" id="PF12796">
    <property type="entry name" value="Ank_2"/>
    <property type="match status" value="3"/>
</dbReference>
<dbReference type="InterPro" id="IPR036770">
    <property type="entry name" value="Ankyrin_rpt-contain_sf"/>
</dbReference>
<reference evidence="5 6" key="1">
    <citation type="submission" date="2019-06" db="EMBL/GenBank/DDBJ databases">
        <authorList>
            <person name="Palmer J.M."/>
        </authorList>
    </citation>
    <scope>NUCLEOTIDE SEQUENCE [LARGE SCALE GENOMIC DNA]</scope>
    <source>
        <strain evidence="5 6">TWF102</strain>
    </source>
</reference>
<proteinExistence type="predicted"/>
<dbReference type="Pfam" id="PF00023">
    <property type="entry name" value="Ank"/>
    <property type="match status" value="1"/>
</dbReference>
<dbReference type="PANTHER" id="PTHR24166">
    <property type="entry name" value="ROLLING PEBBLES, ISOFORM B"/>
    <property type="match status" value="1"/>
</dbReference>
<dbReference type="Pfam" id="PF24883">
    <property type="entry name" value="NPHP3_N"/>
    <property type="match status" value="1"/>
</dbReference>
<dbReference type="Pfam" id="PF13637">
    <property type="entry name" value="Ank_4"/>
    <property type="match status" value="1"/>
</dbReference>
<evidence type="ECO:0000256" key="2">
    <source>
        <dbReference type="ARBA" id="ARBA00023043"/>
    </source>
</evidence>
<dbReference type="PANTHER" id="PTHR24166:SF48">
    <property type="entry name" value="PROTEIN VAPYRIN"/>
    <property type="match status" value="1"/>
</dbReference>
<feature type="repeat" description="ANK" evidence="3">
    <location>
        <begin position="661"/>
        <end position="693"/>
    </location>
</feature>
<feature type="domain" description="NACHT" evidence="4">
    <location>
        <begin position="89"/>
        <end position="235"/>
    </location>
</feature>
<evidence type="ECO:0000313" key="6">
    <source>
        <dbReference type="Proteomes" id="UP000475325"/>
    </source>
</evidence>
<evidence type="ECO:0000259" key="4">
    <source>
        <dbReference type="PROSITE" id="PS50837"/>
    </source>
</evidence>
<dbReference type="SUPFAM" id="SSF48403">
    <property type="entry name" value="Ankyrin repeat"/>
    <property type="match status" value="2"/>
</dbReference>
<feature type="repeat" description="ANK" evidence="3">
    <location>
        <begin position="992"/>
        <end position="1025"/>
    </location>
</feature>
<feature type="repeat" description="ANK" evidence="3">
    <location>
        <begin position="762"/>
        <end position="794"/>
    </location>
</feature>
<feature type="repeat" description="ANK" evidence="3">
    <location>
        <begin position="893"/>
        <end position="925"/>
    </location>
</feature>
<dbReference type="PROSITE" id="PS50297">
    <property type="entry name" value="ANK_REP_REGION"/>
    <property type="match status" value="8"/>
</dbReference>
<dbReference type="Proteomes" id="UP000475325">
    <property type="component" value="Unassembled WGS sequence"/>
</dbReference>
<gene>
    <name evidence="5" type="ORF">TWF102_001274</name>
</gene>
<dbReference type="Pfam" id="PF22939">
    <property type="entry name" value="WHD_GPIID"/>
    <property type="match status" value="1"/>
</dbReference>
<dbReference type="InterPro" id="IPR002110">
    <property type="entry name" value="Ankyrin_rpt"/>
</dbReference>
<protein>
    <recommendedName>
        <fullName evidence="4">NACHT domain-containing protein</fullName>
    </recommendedName>
</protein>